<dbReference type="AlphaFoldDB" id="T1G4Q5"/>
<reference evidence="2" key="3">
    <citation type="submission" date="2015-06" db="UniProtKB">
        <authorList>
            <consortium name="EnsemblMetazoa"/>
        </authorList>
    </citation>
    <scope>IDENTIFICATION</scope>
</reference>
<evidence type="ECO:0000313" key="3">
    <source>
        <dbReference type="Proteomes" id="UP000015101"/>
    </source>
</evidence>
<dbReference type="GeneID" id="20216053"/>
<organism evidence="2 3">
    <name type="scientific">Helobdella robusta</name>
    <name type="common">Californian leech</name>
    <dbReference type="NCBI Taxonomy" id="6412"/>
    <lineage>
        <taxon>Eukaryota</taxon>
        <taxon>Metazoa</taxon>
        <taxon>Spiralia</taxon>
        <taxon>Lophotrochozoa</taxon>
        <taxon>Annelida</taxon>
        <taxon>Clitellata</taxon>
        <taxon>Hirudinea</taxon>
        <taxon>Rhynchobdellida</taxon>
        <taxon>Glossiphoniidae</taxon>
        <taxon>Helobdella</taxon>
    </lineage>
</organism>
<keyword evidence="3" id="KW-1185">Reference proteome</keyword>
<proteinExistence type="predicted"/>
<sequence length="91" mass="10267">SGKTALSNLLSEVTSLQQEPIYKATKGCRILEFEVPNLQVDDKVTKVDVELWDCSGDTKYSSCWPAMANNCQGILLVYDYSNVNPNELNYW</sequence>
<dbReference type="EnsemblMetazoa" id="HelroT82307">
    <property type="protein sequence ID" value="HelroP82307"/>
    <property type="gene ID" value="HelroG82307"/>
</dbReference>
<dbReference type="KEGG" id="hro:HELRODRAFT_82307"/>
<dbReference type="InterPro" id="IPR027417">
    <property type="entry name" value="P-loop_NTPase"/>
</dbReference>
<dbReference type="Gene3D" id="3.40.50.300">
    <property type="entry name" value="P-loop containing nucleotide triphosphate hydrolases"/>
    <property type="match status" value="1"/>
</dbReference>
<dbReference type="Proteomes" id="UP000015101">
    <property type="component" value="Unassembled WGS sequence"/>
</dbReference>
<dbReference type="InParanoid" id="T1G4Q5"/>
<gene>
    <name evidence="2" type="primary">20216053</name>
    <name evidence="1" type="ORF">HELRODRAFT_82307</name>
</gene>
<accession>T1G4Q5</accession>
<dbReference type="EMBL" id="AMQM01005138">
    <property type="status" value="NOT_ANNOTATED_CDS"/>
    <property type="molecule type" value="Genomic_DNA"/>
</dbReference>
<dbReference type="Pfam" id="PF08477">
    <property type="entry name" value="Roc"/>
    <property type="match status" value="1"/>
</dbReference>
<name>T1G4Q5_HELRO</name>
<protein>
    <submittedName>
        <fullName evidence="1 2">Uncharacterized protein</fullName>
    </submittedName>
</protein>
<dbReference type="SUPFAM" id="SSF52540">
    <property type="entry name" value="P-loop containing nucleoside triphosphate hydrolases"/>
    <property type="match status" value="1"/>
</dbReference>
<reference evidence="1 3" key="2">
    <citation type="journal article" date="2013" name="Nature">
        <title>Insights into bilaterian evolution from three spiralian genomes.</title>
        <authorList>
            <person name="Simakov O."/>
            <person name="Marletaz F."/>
            <person name="Cho S.J."/>
            <person name="Edsinger-Gonzales E."/>
            <person name="Havlak P."/>
            <person name="Hellsten U."/>
            <person name="Kuo D.H."/>
            <person name="Larsson T."/>
            <person name="Lv J."/>
            <person name="Arendt D."/>
            <person name="Savage R."/>
            <person name="Osoegawa K."/>
            <person name="de Jong P."/>
            <person name="Grimwood J."/>
            <person name="Chapman J.A."/>
            <person name="Shapiro H."/>
            <person name="Aerts A."/>
            <person name="Otillar R.P."/>
            <person name="Terry A.Y."/>
            <person name="Boore J.L."/>
            <person name="Grigoriev I.V."/>
            <person name="Lindberg D.R."/>
            <person name="Seaver E.C."/>
            <person name="Weisblat D.A."/>
            <person name="Putnam N.H."/>
            <person name="Rokhsar D.S."/>
        </authorList>
    </citation>
    <scope>NUCLEOTIDE SEQUENCE</scope>
</reference>
<dbReference type="EMBL" id="KB096830">
    <property type="protein sequence ID" value="ESO01048.1"/>
    <property type="molecule type" value="Genomic_DNA"/>
</dbReference>
<evidence type="ECO:0000313" key="1">
    <source>
        <dbReference type="EMBL" id="ESO01048.1"/>
    </source>
</evidence>
<evidence type="ECO:0000313" key="2">
    <source>
        <dbReference type="EnsemblMetazoa" id="HelroP82307"/>
    </source>
</evidence>
<dbReference type="OMA" id="EAMLWFV"/>
<reference evidence="3" key="1">
    <citation type="submission" date="2012-12" db="EMBL/GenBank/DDBJ databases">
        <authorList>
            <person name="Hellsten U."/>
            <person name="Grimwood J."/>
            <person name="Chapman J.A."/>
            <person name="Shapiro H."/>
            <person name="Aerts A."/>
            <person name="Otillar R.P."/>
            <person name="Terry A.Y."/>
            <person name="Boore J.L."/>
            <person name="Simakov O."/>
            <person name="Marletaz F."/>
            <person name="Cho S.-J."/>
            <person name="Edsinger-Gonzales E."/>
            <person name="Havlak P."/>
            <person name="Kuo D.-H."/>
            <person name="Larsson T."/>
            <person name="Lv J."/>
            <person name="Arendt D."/>
            <person name="Savage R."/>
            <person name="Osoegawa K."/>
            <person name="de Jong P."/>
            <person name="Lindberg D.R."/>
            <person name="Seaver E.C."/>
            <person name="Weisblat D.A."/>
            <person name="Putnam N.H."/>
            <person name="Grigoriev I.V."/>
            <person name="Rokhsar D.S."/>
        </authorList>
    </citation>
    <scope>NUCLEOTIDE SEQUENCE</scope>
</reference>
<dbReference type="HOGENOM" id="CLU_096604_1_0_1"/>
<dbReference type="OrthoDB" id="275177at2759"/>
<dbReference type="STRING" id="6412.T1G4Q5"/>
<dbReference type="CTD" id="20216053"/>
<dbReference type="RefSeq" id="XP_009020760.1">
    <property type="nucleotide sequence ID" value="XM_009022512.1"/>
</dbReference>
<dbReference type="eggNOG" id="ENOG502RXD4">
    <property type="taxonomic scope" value="Eukaryota"/>
</dbReference>